<name>A0AAD7RA27_9TELE</name>
<gene>
    <name evidence="1" type="ORF">AAFF_G00280310</name>
</gene>
<organism evidence="1 2">
    <name type="scientific">Aldrovandia affinis</name>
    <dbReference type="NCBI Taxonomy" id="143900"/>
    <lineage>
        <taxon>Eukaryota</taxon>
        <taxon>Metazoa</taxon>
        <taxon>Chordata</taxon>
        <taxon>Craniata</taxon>
        <taxon>Vertebrata</taxon>
        <taxon>Euteleostomi</taxon>
        <taxon>Actinopterygii</taxon>
        <taxon>Neopterygii</taxon>
        <taxon>Teleostei</taxon>
        <taxon>Notacanthiformes</taxon>
        <taxon>Halosauridae</taxon>
        <taxon>Aldrovandia</taxon>
    </lineage>
</organism>
<proteinExistence type="predicted"/>
<evidence type="ECO:0000313" key="1">
    <source>
        <dbReference type="EMBL" id="KAJ8372659.1"/>
    </source>
</evidence>
<dbReference type="Proteomes" id="UP001221898">
    <property type="component" value="Unassembled WGS sequence"/>
</dbReference>
<sequence>MARAEEQPACFGPLRLEQILLISLMTLTGMGEMVLLQTQLCFRAAITDQRAQLGHSRALPSRAWQRSRSAPPHIFGSEKQRVKNKQMAGFWNLKDVPSQLSWRTILTSLNYTVLCPIPHTVNMCSNSTPMKRISTAPLRT</sequence>
<accession>A0AAD7RA27</accession>
<keyword evidence="2" id="KW-1185">Reference proteome</keyword>
<dbReference type="AlphaFoldDB" id="A0AAD7RA27"/>
<reference evidence="1" key="1">
    <citation type="journal article" date="2023" name="Science">
        <title>Genome structures resolve the early diversification of teleost fishes.</title>
        <authorList>
            <person name="Parey E."/>
            <person name="Louis A."/>
            <person name="Montfort J."/>
            <person name="Bouchez O."/>
            <person name="Roques C."/>
            <person name="Iampietro C."/>
            <person name="Lluch J."/>
            <person name="Castinel A."/>
            <person name="Donnadieu C."/>
            <person name="Desvignes T."/>
            <person name="Floi Bucao C."/>
            <person name="Jouanno E."/>
            <person name="Wen M."/>
            <person name="Mejri S."/>
            <person name="Dirks R."/>
            <person name="Jansen H."/>
            <person name="Henkel C."/>
            <person name="Chen W.J."/>
            <person name="Zahm M."/>
            <person name="Cabau C."/>
            <person name="Klopp C."/>
            <person name="Thompson A.W."/>
            <person name="Robinson-Rechavi M."/>
            <person name="Braasch I."/>
            <person name="Lecointre G."/>
            <person name="Bobe J."/>
            <person name="Postlethwait J.H."/>
            <person name="Berthelot C."/>
            <person name="Roest Crollius H."/>
            <person name="Guiguen Y."/>
        </authorList>
    </citation>
    <scope>NUCLEOTIDE SEQUENCE</scope>
    <source>
        <strain evidence="1">NC1722</strain>
    </source>
</reference>
<protein>
    <submittedName>
        <fullName evidence="1">Uncharacterized protein</fullName>
    </submittedName>
</protein>
<dbReference type="EMBL" id="JAINUG010000391">
    <property type="protein sequence ID" value="KAJ8372659.1"/>
    <property type="molecule type" value="Genomic_DNA"/>
</dbReference>
<evidence type="ECO:0000313" key="2">
    <source>
        <dbReference type="Proteomes" id="UP001221898"/>
    </source>
</evidence>
<comment type="caution">
    <text evidence="1">The sequence shown here is derived from an EMBL/GenBank/DDBJ whole genome shotgun (WGS) entry which is preliminary data.</text>
</comment>